<dbReference type="EMBL" id="JAHYIQ010000017">
    <property type="protein sequence ID" value="KAK1124986.1"/>
    <property type="molecule type" value="Genomic_DNA"/>
</dbReference>
<proteinExistence type="predicted"/>
<evidence type="ECO:0000313" key="3">
    <source>
        <dbReference type="Proteomes" id="UP001177670"/>
    </source>
</evidence>
<sequence length="89" mass="9698">MTQSRGSIDSTAILQTRHTRRSGSLFQRDTARDLPEETLEAFGETLETKPGCCSGEQVGCCTPVGVIKAKEEPERVPDLQGAEHSYSSQ</sequence>
<reference evidence="2" key="1">
    <citation type="submission" date="2021-10" db="EMBL/GenBank/DDBJ databases">
        <title>Melipona bicolor Genome sequencing and assembly.</title>
        <authorList>
            <person name="Araujo N.S."/>
            <person name="Arias M.C."/>
        </authorList>
    </citation>
    <scope>NUCLEOTIDE SEQUENCE</scope>
    <source>
        <strain evidence="2">USP_2M_L1-L4_2017</strain>
        <tissue evidence="2">Whole body</tissue>
    </source>
</reference>
<comment type="caution">
    <text evidence="2">The sequence shown here is derived from an EMBL/GenBank/DDBJ whole genome shotgun (WGS) entry which is preliminary data.</text>
</comment>
<gene>
    <name evidence="2" type="ORF">K0M31_006323</name>
</gene>
<accession>A0AA40FU19</accession>
<feature type="region of interest" description="Disordered" evidence="1">
    <location>
        <begin position="1"/>
        <end position="26"/>
    </location>
</feature>
<protein>
    <submittedName>
        <fullName evidence="2">Uncharacterized protein</fullName>
    </submittedName>
</protein>
<evidence type="ECO:0000256" key="1">
    <source>
        <dbReference type="SAM" id="MobiDB-lite"/>
    </source>
</evidence>
<dbReference type="AlphaFoldDB" id="A0AA40FU19"/>
<organism evidence="2 3">
    <name type="scientific">Melipona bicolor</name>
    <dbReference type="NCBI Taxonomy" id="60889"/>
    <lineage>
        <taxon>Eukaryota</taxon>
        <taxon>Metazoa</taxon>
        <taxon>Ecdysozoa</taxon>
        <taxon>Arthropoda</taxon>
        <taxon>Hexapoda</taxon>
        <taxon>Insecta</taxon>
        <taxon>Pterygota</taxon>
        <taxon>Neoptera</taxon>
        <taxon>Endopterygota</taxon>
        <taxon>Hymenoptera</taxon>
        <taxon>Apocrita</taxon>
        <taxon>Aculeata</taxon>
        <taxon>Apoidea</taxon>
        <taxon>Anthophila</taxon>
        <taxon>Apidae</taxon>
        <taxon>Melipona</taxon>
    </lineage>
</organism>
<dbReference type="Proteomes" id="UP001177670">
    <property type="component" value="Unassembled WGS sequence"/>
</dbReference>
<keyword evidence="3" id="KW-1185">Reference proteome</keyword>
<name>A0AA40FU19_9HYME</name>
<evidence type="ECO:0000313" key="2">
    <source>
        <dbReference type="EMBL" id="KAK1124986.1"/>
    </source>
</evidence>